<dbReference type="RefSeq" id="WP_189584008.1">
    <property type="nucleotide sequence ID" value="NZ_JBHLTJ010000012.1"/>
</dbReference>
<keyword evidence="2" id="KW-1185">Reference proteome</keyword>
<proteinExistence type="predicted"/>
<gene>
    <name evidence="1" type="ORF">GCM10008106_27760</name>
</gene>
<accession>A0A8J3G6D8</accession>
<dbReference type="AlphaFoldDB" id="A0A8J3G6D8"/>
<reference evidence="1" key="1">
    <citation type="journal article" date="2014" name="Int. J. Syst. Evol. Microbiol.">
        <title>Complete genome sequence of Corynebacterium casei LMG S-19264T (=DSM 44701T), isolated from a smear-ripened cheese.</title>
        <authorList>
            <consortium name="US DOE Joint Genome Institute (JGI-PGF)"/>
            <person name="Walter F."/>
            <person name="Albersmeier A."/>
            <person name="Kalinowski J."/>
            <person name="Ruckert C."/>
        </authorList>
    </citation>
    <scope>NUCLEOTIDE SEQUENCE</scope>
    <source>
        <strain evidence="1">KCTC 23224</strain>
    </source>
</reference>
<dbReference type="EMBL" id="BMYF01000018">
    <property type="protein sequence ID" value="GHB45232.1"/>
    <property type="molecule type" value="Genomic_DNA"/>
</dbReference>
<sequence length="295" mass="33099">MLNRIILLISLLIGVLSDLQAQITKDFKIIENQGFNLVVLDFNVYKGISSIKREAGSDPLHIHSHLSKVNILPSFSYQIKDQTMHANLIHRNVESESLGKSLSYKLFPSSNDDFGHRWNIDLNSNFLYDLNLNFGVGVANIDLSQIPVSNCKIRSASADINFDYSRKTANSVKMDTLSVTINMGNLHAKQLNLFNAKQMNFEINYGSMDLYFTGIMTERTQLNAVVGAGKINLTLPDESQPYIVKIKSTAMCRTYVPKHLKDIGNKTYISKSFREDAPNLMELTLDVSIGSVTLK</sequence>
<protein>
    <recommendedName>
        <fullName evidence="3">Adhesin domain-containing protein</fullName>
    </recommendedName>
</protein>
<evidence type="ECO:0000313" key="1">
    <source>
        <dbReference type="EMBL" id="GHB45232.1"/>
    </source>
</evidence>
<reference evidence="1" key="2">
    <citation type="submission" date="2020-09" db="EMBL/GenBank/DDBJ databases">
        <authorList>
            <person name="Sun Q."/>
            <person name="Kim S."/>
        </authorList>
    </citation>
    <scope>NUCLEOTIDE SEQUENCE</scope>
    <source>
        <strain evidence="1">KCTC 23224</strain>
    </source>
</reference>
<comment type="caution">
    <text evidence="1">The sequence shown here is derived from an EMBL/GenBank/DDBJ whole genome shotgun (WGS) entry which is preliminary data.</text>
</comment>
<organism evidence="1 2">
    <name type="scientific">Mongoliitalea lutea</name>
    <dbReference type="NCBI Taxonomy" id="849756"/>
    <lineage>
        <taxon>Bacteria</taxon>
        <taxon>Pseudomonadati</taxon>
        <taxon>Bacteroidota</taxon>
        <taxon>Cytophagia</taxon>
        <taxon>Cytophagales</taxon>
        <taxon>Cyclobacteriaceae</taxon>
        <taxon>Mongoliitalea</taxon>
    </lineage>
</organism>
<dbReference type="Proteomes" id="UP000642809">
    <property type="component" value="Unassembled WGS sequence"/>
</dbReference>
<evidence type="ECO:0008006" key="3">
    <source>
        <dbReference type="Google" id="ProtNLM"/>
    </source>
</evidence>
<name>A0A8J3G6D8_9BACT</name>
<evidence type="ECO:0000313" key="2">
    <source>
        <dbReference type="Proteomes" id="UP000642809"/>
    </source>
</evidence>